<dbReference type="Pfam" id="PF00487">
    <property type="entry name" value="FA_desaturase"/>
    <property type="match status" value="1"/>
</dbReference>
<keyword evidence="1" id="KW-1133">Transmembrane helix</keyword>
<feature type="transmembrane region" description="Helical" evidence="1">
    <location>
        <begin position="22"/>
        <end position="42"/>
    </location>
</feature>
<keyword evidence="4" id="KW-1185">Reference proteome</keyword>
<evidence type="ECO:0000259" key="2">
    <source>
        <dbReference type="Pfam" id="PF00487"/>
    </source>
</evidence>
<proteinExistence type="predicted"/>
<dbReference type="EMBL" id="SHNP01000002">
    <property type="protein sequence ID" value="MCX2973050.1"/>
    <property type="molecule type" value="Genomic_DNA"/>
</dbReference>
<dbReference type="PANTHER" id="PTHR19353">
    <property type="entry name" value="FATTY ACID DESATURASE 2"/>
    <property type="match status" value="1"/>
</dbReference>
<dbReference type="RefSeq" id="WP_279252008.1">
    <property type="nucleotide sequence ID" value="NZ_SHNP01000002.1"/>
</dbReference>
<keyword evidence="1" id="KW-0472">Membrane</keyword>
<dbReference type="PANTHER" id="PTHR19353:SF19">
    <property type="entry name" value="DELTA(5) FATTY ACID DESATURASE C-RELATED"/>
    <property type="match status" value="1"/>
</dbReference>
<evidence type="ECO:0000256" key="1">
    <source>
        <dbReference type="SAM" id="Phobius"/>
    </source>
</evidence>
<dbReference type="InterPro" id="IPR012171">
    <property type="entry name" value="Fatty_acid_desaturase"/>
</dbReference>
<organism evidence="3 4">
    <name type="scientific">Candidatus Seongchinamella marina</name>
    <dbReference type="NCBI Taxonomy" id="2518990"/>
    <lineage>
        <taxon>Bacteria</taxon>
        <taxon>Pseudomonadati</taxon>
        <taxon>Pseudomonadota</taxon>
        <taxon>Gammaproteobacteria</taxon>
        <taxon>Cellvibrionales</taxon>
        <taxon>Halieaceae</taxon>
        <taxon>Seongchinamella</taxon>
    </lineage>
</organism>
<feature type="transmembrane region" description="Helical" evidence="1">
    <location>
        <begin position="167"/>
        <end position="189"/>
    </location>
</feature>
<dbReference type="Proteomes" id="UP001143307">
    <property type="component" value="Unassembled WGS sequence"/>
</dbReference>
<comment type="caution">
    <text evidence="3">The sequence shown here is derived from an EMBL/GenBank/DDBJ whole genome shotgun (WGS) entry which is preliminary data.</text>
</comment>
<reference evidence="3" key="1">
    <citation type="submission" date="2019-02" db="EMBL/GenBank/DDBJ databases">
        <authorList>
            <person name="Li S.-H."/>
        </authorList>
    </citation>
    <scope>NUCLEOTIDE SEQUENCE</scope>
    <source>
        <strain evidence="3">IMCC8485</strain>
    </source>
</reference>
<feature type="domain" description="Fatty acid desaturase" evidence="2">
    <location>
        <begin position="51"/>
        <end position="284"/>
    </location>
</feature>
<name>A0ABT3SSZ5_9GAMM</name>
<evidence type="ECO:0000313" key="3">
    <source>
        <dbReference type="EMBL" id="MCX2973050.1"/>
    </source>
</evidence>
<gene>
    <name evidence="3" type="ORF">EYC87_05550</name>
</gene>
<accession>A0ABT3SSZ5</accession>
<evidence type="ECO:0000313" key="4">
    <source>
        <dbReference type="Proteomes" id="UP001143307"/>
    </source>
</evidence>
<keyword evidence="1" id="KW-0812">Transmembrane</keyword>
<sequence>MSNADSLEQQALASAKQYMGGVAWPTVCYALVVFFSYGLVLASALAGVLSLWIATPMVITLTYLSYTVLHEAVHGTITGGQQSLRWINEALGYIAGWILMTPLTAHRHEHLAHHRNTNDKHEDPDYHIAQIGNSPIESFRSALHIVHIQLSHYLQHRWNKAPARQNLYFCAEIVVTVVPRIALLAAGFWLEGAMLLGVGWLLGVVIVLYLFAYLVHRPHVDQGRYVDTSTVLAPARLQPLLNWVWVFQNYHSIHHLFPRVPFYQYQRLFRDIEEVMVAKGAPIYRLGTKGLSLTAPQAV</sequence>
<feature type="transmembrane region" description="Helical" evidence="1">
    <location>
        <begin position="49"/>
        <end position="66"/>
    </location>
</feature>
<feature type="transmembrane region" description="Helical" evidence="1">
    <location>
        <begin position="195"/>
        <end position="215"/>
    </location>
</feature>
<protein>
    <submittedName>
        <fullName evidence="3">Fatty acid desaturase</fullName>
    </submittedName>
</protein>
<dbReference type="InterPro" id="IPR005804">
    <property type="entry name" value="FA_desaturase_dom"/>
</dbReference>